<dbReference type="PROSITE" id="PS00071">
    <property type="entry name" value="GAPDH"/>
    <property type="match status" value="1"/>
</dbReference>
<evidence type="ECO:0000256" key="3">
    <source>
        <dbReference type="ARBA" id="ARBA00011881"/>
    </source>
</evidence>
<dbReference type="InterPro" id="IPR020829">
    <property type="entry name" value="GlycerAld_3-P_DH_cat"/>
</dbReference>
<keyword evidence="5 9" id="KW-0520">NAD</keyword>
<dbReference type="InterPro" id="IPR020831">
    <property type="entry name" value="GlycerAld/Erythrose_P_DH"/>
</dbReference>
<evidence type="ECO:0000256" key="6">
    <source>
        <dbReference type="ARBA" id="ARBA00047698"/>
    </source>
</evidence>
<evidence type="ECO:0000313" key="15">
    <source>
        <dbReference type="Proteomes" id="UP001056209"/>
    </source>
</evidence>
<proteinExistence type="inferred from homology"/>
<dbReference type="PRINTS" id="PR00078">
    <property type="entry name" value="G3PDHDRGNASE"/>
</dbReference>
<dbReference type="PANTHER" id="PTHR10836:SF76">
    <property type="entry name" value="GLYCERALDEHYDE-3-PHOSPHATE DEHYDROGENASE-RELATED"/>
    <property type="match status" value="1"/>
</dbReference>
<dbReference type="PANTHER" id="PTHR10836">
    <property type="entry name" value="GLYCERALDEHYDE 3-PHOSPHATE DEHYDROGENASE"/>
    <property type="match status" value="1"/>
</dbReference>
<feature type="binding site" evidence="9">
    <location>
        <position position="314"/>
    </location>
    <ligand>
        <name>NAD(+)</name>
        <dbReference type="ChEBI" id="CHEBI:57540"/>
    </ligand>
</feature>
<dbReference type="SUPFAM" id="SSF55347">
    <property type="entry name" value="Glyceraldehyde-3-phosphate dehydrogenase-like, C-terminal domain"/>
    <property type="match status" value="1"/>
</dbReference>
<organism evidence="14 15">
    <name type="scientific">Candidatus Blochmannia vicinus</name>
    <name type="common">nom. nud.</name>
    <dbReference type="NCBI Taxonomy" id="251540"/>
    <lineage>
        <taxon>Bacteria</taxon>
        <taxon>Pseudomonadati</taxon>
        <taxon>Pseudomonadota</taxon>
        <taxon>Gammaproteobacteria</taxon>
        <taxon>Enterobacterales</taxon>
        <taxon>Enterobacteriaceae</taxon>
        <taxon>ant endosymbionts</taxon>
        <taxon>Candidatus Blochmanniella</taxon>
    </lineage>
</organism>
<feature type="binding site" evidence="8">
    <location>
        <begin position="209"/>
        <end position="210"/>
    </location>
    <ligand>
        <name>D-glyceraldehyde 3-phosphate</name>
        <dbReference type="ChEBI" id="CHEBI:59776"/>
    </ligand>
</feature>
<evidence type="ECO:0000256" key="10">
    <source>
        <dbReference type="PIRSR" id="PIRSR000149-4"/>
    </source>
</evidence>
<dbReference type="InterPro" id="IPR006424">
    <property type="entry name" value="Glyceraldehyde-3-P_DH_1"/>
</dbReference>
<dbReference type="Gene3D" id="3.30.360.10">
    <property type="entry name" value="Dihydrodipicolinate Reductase, domain 2"/>
    <property type="match status" value="1"/>
</dbReference>
<evidence type="ECO:0000256" key="8">
    <source>
        <dbReference type="PIRSR" id="PIRSR000149-2"/>
    </source>
</evidence>
<evidence type="ECO:0000256" key="4">
    <source>
        <dbReference type="ARBA" id="ARBA00023002"/>
    </source>
</evidence>
<feature type="site" description="Activates thiol group during catalysis" evidence="10">
    <location>
        <position position="177"/>
    </location>
</feature>
<evidence type="ECO:0000313" key="14">
    <source>
        <dbReference type="EMBL" id="URJ28327.1"/>
    </source>
</evidence>
<dbReference type="NCBIfam" id="TIGR01534">
    <property type="entry name" value="GAPDH-I"/>
    <property type="match status" value="1"/>
</dbReference>
<comment type="function">
    <text evidence="1">Catalyzes the oxidative phosphorylation of glyceraldehyde 3-phosphate (G3P) to 1,3-bisphosphoglycerate (BPG) using the cofactor NAD. The first reaction step involves the formation of a hemiacetal intermediate between G3P and a cysteine residue, and this hemiacetal intermediate is then oxidized to a thioester, with concomitant reduction of NAD to NADH. The reduced NADH is then exchanged with the second NAD, and the thioester is attacked by a nucleophilic inorganic phosphate to produce BPG.</text>
</comment>
<dbReference type="GO" id="GO:0004365">
    <property type="term" value="F:glyceraldehyde-3-phosphate dehydrogenase (NAD+) (phosphorylating) activity"/>
    <property type="evidence" value="ECO:0007669"/>
    <property type="project" value="UniProtKB-EC"/>
</dbReference>
<comment type="catalytic activity">
    <reaction evidence="6">
        <text>D-glyceraldehyde 3-phosphate + phosphate + NAD(+) = (2R)-3-phospho-glyceroyl phosphate + NADH + H(+)</text>
        <dbReference type="Rhea" id="RHEA:10300"/>
        <dbReference type="ChEBI" id="CHEBI:15378"/>
        <dbReference type="ChEBI" id="CHEBI:43474"/>
        <dbReference type="ChEBI" id="CHEBI:57540"/>
        <dbReference type="ChEBI" id="CHEBI:57604"/>
        <dbReference type="ChEBI" id="CHEBI:57945"/>
        <dbReference type="ChEBI" id="CHEBI:59776"/>
        <dbReference type="EC" id="1.2.1.12"/>
    </reaction>
</comment>
<reference evidence="14" key="1">
    <citation type="submission" date="2022-05" db="EMBL/GenBank/DDBJ databases">
        <title>Impact of host demography and evolutionary history on endosymbiont molecular evolution: a test in carpenter ants (Genus Camponotus) and their Blochmannia endosymbionts.</title>
        <authorList>
            <person name="Manthey J.D."/>
            <person name="Giron J.C."/>
            <person name="Hruska J.P."/>
        </authorList>
    </citation>
    <scope>NUCLEOTIDE SEQUENCE</scope>
    <source>
        <strain evidence="14">C-039</strain>
    </source>
</reference>
<protein>
    <recommendedName>
        <fullName evidence="12">Glyceraldehyde-3-phosphate dehydrogenase</fullName>
        <ecNumber evidence="12">1.2.1.-</ecNumber>
    </recommendedName>
</protein>
<dbReference type="SMART" id="SM00846">
    <property type="entry name" value="Gp_dh_N"/>
    <property type="match status" value="1"/>
</dbReference>
<evidence type="ECO:0000256" key="7">
    <source>
        <dbReference type="PIRSR" id="PIRSR000149-1"/>
    </source>
</evidence>
<dbReference type="GO" id="GO:0072524">
    <property type="term" value="P:pyridine-containing compound metabolic process"/>
    <property type="evidence" value="ECO:0007669"/>
    <property type="project" value="UniProtKB-ARBA"/>
</dbReference>
<dbReference type="EC" id="1.2.1.-" evidence="12"/>
<dbReference type="FunFam" id="3.40.50.720:FF:000001">
    <property type="entry name" value="Glyceraldehyde-3-phosphate dehydrogenase"/>
    <property type="match status" value="1"/>
</dbReference>
<dbReference type="EMBL" id="CP097753">
    <property type="protein sequence ID" value="URJ28327.1"/>
    <property type="molecule type" value="Genomic_DNA"/>
</dbReference>
<feature type="binding site" evidence="9">
    <location>
        <position position="120"/>
    </location>
    <ligand>
        <name>NAD(+)</name>
        <dbReference type="ChEBI" id="CHEBI:57540"/>
    </ligand>
</feature>
<evidence type="ECO:0000256" key="5">
    <source>
        <dbReference type="ARBA" id="ARBA00023027"/>
    </source>
</evidence>
<feature type="binding site" evidence="8">
    <location>
        <position position="180"/>
    </location>
    <ligand>
        <name>D-glyceraldehyde 3-phosphate</name>
        <dbReference type="ChEBI" id="CHEBI:59776"/>
    </ligand>
</feature>
<feature type="active site" description="Nucleophile" evidence="7">
    <location>
        <position position="150"/>
    </location>
</feature>
<dbReference type="AlphaFoldDB" id="A0A9Q8X0E3"/>
<dbReference type="GO" id="GO:0050661">
    <property type="term" value="F:NADP binding"/>
    <property type="evidence" value="ECO:0007669"/>
    <property type="project" value="InterPro"/>
</dbReference>
<evidence type="ECO:0000259" key="13">
    <source>
        <dbReference type="SMART" id="SM00846"/>
    </source>
</evidence>
<dbReference type="CDD" id="cd18126">
    <property type="entry name" value="GAPDH_I_C"/>
    <property type="match status" value="1"/>
</dbReference>
<dbReference type="Pfam" id="PF00044">
    <property type="entry name" value="Gp_dh_N"/>
    <property type="match status" value="1"/>
</dbReference>
<feature type="domain" description="Glyceraldehyde 3-phosphate dehydrogenase NAD(P) binding" evidence="13">
    <location>
        <begin position="3"/>
        <end position="150"/>
    </location>
</feature>
<evidence type="ECO:0000256" key="2">
    <source>
        <dbReference type="ARBA" id="ARBA00007406"/>
    </source>
</evidence>
<evidence type="ECO:0000256" key="11">
    <source>
        <dbReference type="RuleBase" id="RU000397"/>
    </source>
</evidence>
<comment type="subunit">
    <text evidence="3">Homotetramer.</text>
</comment>
<feature type="binding site" evidence="8">
    <location>
        <begin position="149"/>
        <end position="151"/>
    </location>
    <ligand>
        <name>D-glyceraldehyde 3-phosphate</name>
        <dbReference type="ChEBI" id="CHEBI:59776"/>
    </ligand>
</feature>
<dbReference type="GO" id="GO:0006006">
    <property type="term" value="P:glucose metabolic process"/>
    <property type="evidence" value="ECO:0007669"/>
    <property type="project" value="InterPro"/>
</dbReference>
<keyword evidence="9" id="KW-0547">Nucleotide-binding</keyword>
<dbReference type="GO" id="GO:0051287">
    <property type="term" value="F:NAD binding"/>
    <property type="evidence" value="ECO:0007669"/>
    <property type="project" value="InterPro"/>
</dbReference>
<feature type="binding site" evidence="9">
    <location>
        <position position="34"/>
    </location>
    <ligand>
        <name>NAD(+)</name>
        <dbReference type="ChEBI" id="CHEBI:57540"/>
    </ligand>
</feature>
<evidence type="ECO:0000256" key="9">
    <source>
        <dbReference type="PIRSR" id="PIRSR000149-3"/>
    </source>
</evidence>
<feature type="binding site" evidence="8">
    <location>
        <position position="232"/>
    </location>
    <ligand>
        <name>D-glyceraldehyde 3-phosphate</name>
        <dbReference type="ChEBI" id="CHEBI:59776"/>
    </ligand>
</feature>
<dbReference type="Pfam" id="PF02800">
    <property type="entry name" value="Gp_dh_C"/>
    <property type="match status" value="1"/>
</dbReference>
<evidence type="ECO:0000256" key="12">
    <source>
        <dbReference type="RuleBase" id="RU361160"/>
    </source>
</evidence>
<dbReference type="InterPro" id="IPR020830">
    <property type="entry name" value="GlycerAld_3-P_DH_AS"/>
</dbReference>
<dbReference type="FunFam" id="3.30.360.10:FF:000001">
    <property type="entry name" value="Glyceraldehyde-3-phosphate dehydrogenase"/>
    <property type="match status" value="1"/>
</dbReference>
<dbReference type="Gene3D" id="3.40.50.720">
    <property type="entry name" value="NAD(P)-binding Rossmann-like Domain"/>
    <property type="match status" value="1"/>
</dbReference>
<gene>
    <name evidence="14" type="primary">gap</name>
    <name evidence="14" type="ORF">M9393_01000</name>
</gene>
<dbReference type="RefSeq" id="WP_250248769.1">
    <property type="nucleotide sequence ID" value="NZ_CP097753.1"/>
</dbReference>
<evidence type="ECO:0000256" key="1">
    <source>
        <dbReference type="ARBA" id="ARBA00003501"/>
    </source>
</evidence>
<dbReference type="Proteomes" id="UP001056209">
    <property type="component" value="Chromosome"/>
</dbReference>
<comment type="similarity">
    <text evidence="2 11">Belongs to the glyceraldehyde-3-phosphate dehydrogenase family.</text>
</comment>
<accession>A0A9Q8X0E3</accession>
<dbReference type="InterPro" id="IPR036291">
    <property type="entry name" value="NAD(P)-bd_dom_sf"/>
</dbReference>
<sequence>MAIRIGINGFGRIGRVIFRAAQERKDIVIVAINDLLDIQHIAYMLKYDSTHGRFKGTISVHDDHLIINNKVVNYTSQKDPKNLHWKDFDVDVVTESTGIFLTQEKAHGHISSGARKVILTAPAKDDTPMFVMGVNNHLYNGEKIVSNASCTTNCLAPLAKVIHDNFGIIEGIMTTVHAATATQKTVDSPIYNDWRNGRGAYQNIIPSSTGAAQALGKVIKELDGKLTGMSFRVPIPNVSVVDFTVRLEKSTSYKNICDVIKHASHGDLKGIMGYTDEKVVSSDFNGEKLISIFDAQSSISLNKNFAKLISWYDNETGYSDKVIDLSIYITKYK</sequence>
<dbReference type="SUPFAM" id="SSF51735">
    <property type="entry name" value="NAD(P)-binding Rossmann-fold domains"/>
    <property type="match status" value="1"/>
</dbReference>
<name>A0A9Q8X0E3_9ENTR</name>
<feature type="binding site" evidence="9">
    <location>
        <begin position="12"/>
        <end position="13"/>
    </location>
    <ligand>
        <name>NAD(+)</name>
        <dbReference type="ChEBI" id="CHEBI:57540"/>
    </ligand>
</feature>
<dbReference type="PIRSF" id="PIRSF000149">
    <property type="entry name" value="GAP_DH"/>
    <property type="match status" value="1"/>
</dbReference>
<dbReference type="InterPro" id="IPR020828">
    <property type="entry name" value="GlycerAld_3-P_DH_NAD(P)-bd"/>
</dbReference>
<keyword evidence="4 12" id="KW-0560">Oxidoreductase</keyword>
<dbReference type="CDD" id="cd05214">
    <property type="entry name" value="GAPDH_I_N"/>
    <property type="match status" value="1"/>
</dbReference>